<keyword evidence="2" id="KW-0812">Transmembrane</keyword>
<feature type="region of interest" description="Disordered" evidence="1">
    <location>
        <begin position="12"/>
        <end position="47"/>
    </location>
</feature>
<evidence type="ECO:0000313" key="3">
    <source>
        <dbReference type="EMBL" id="GMI19680.1"/>
    </source>
</evidence>
<organism evidence="3 4">
    <name type="scientific">Triparma retinervis</name>
    <dbReference type="NCBI Taxonomy" id="2557542"/>
    <lineage>
        <taxon>Eukaryota</taxon>
        <taxon>Sar</taxon>
        <taxon>Stramenopiles</taxon>
        <taxon>Ochrophyta</taxon>
        <taxon>Bolidophyceae</taxon>
        <taxon>Parmales</taxon>
        <taxon>Triparmaceae</taxon>
        <taxon>Triparma</taxon>
    </lineage>
</organism>
<dbReference type="OrthoDB" id="204476at2759"/>
<feature type="non-terminal residue" evidence="3">
    <location>
        <position position="1"/>
    </location>
</feature>
<keyword evidence="2" id="KW-1133">Transmembrane helix</keyword>
<protein>
    <submittedName>
        <fullName evidence="3">Uncharacterized protein</fullName>
    </submittedName>
</protein>
<dbReference type="PANTHER" id="PTHR10877">
    <property type="entry name" value="POLYCYSTIN FAMILY MEMBER"/>
    <property type="match status" value="1"/>
</dbReference>
<dbReference type="InterPro" id="IPR051223">
    <property type="entry name" value="Polycystin"/>
</dbReference>
<feature type="compositionally biased region" description="Low complexity" evidence="1">
    <location>
        <begin position="12"/>
        <end position="22"/>
    </location>
</feature>
<sequence length="886" mass="96363">KDVIAQNAILSSTPSSNVSFSPHGPPPSSVSSSLRPAGSPRGLSSDISSRFFRKDHYTPNLIVRQSHMRCSEHINDTSSYVNLLQYSVFLIFYCIVLFRQIDNSGSREVKATLLDNLFSGGGVIEDWTMVGDHSDASSLSQFSYDGALVDPLTNGDPMTYFAPGSSYLSWFKHDILNAVFSPSYKGTQFLDGYEVVGGSLVGFGTRPVVILDNFPVIFPRTLDRERVNKISLLLDDNYVDEYTTSLTTSMVLFNRKNDIFSFVKVSGTKVDNSIRWKLKTNVYTIDPVVYSTDGKDVSRTIMEFLYLMSLFLLIVRELFELRQAIRHNGNIAGTLIYATNFGNIIDCGNYAVQVISNVAWLNFALMAKGWEPKLEYEVFEDPDGPHAYFKAGDGLLDCVQVMNDVTEFSKARTLHKTMASISLVLCCIQMVKNLDFHPRMGLITRTISHAAGPIVGVSIEYLFFMLLGEFFDTREGMNEAESSVSVLFFWTFMMICYFILINAFLAIIVEAYEQTKSGFDAISYTDALWSVVEKVNIWRKKTGGEYHLNSYAIQEVLNWVLGVYDEDMKEGDIPKLIQDTSRWDNVDLKDIPNAGRAVVIRKRDGDNSEDGTVTETGERIFFSQSHLFRALTNAHEDPKNHNPNAISNEKLAMAISYNILVRFGMVADVDADGEITNSEILSLKADARHGGNALNFATVALASKAKQLAAQADALTTSVIGDNGLEGGARRLSNFGGNILTGVDGVTGGFGGTAVGGLGKIGGGLRGSIVGGVGMLGHGMEEGIGNIGSMFGGGGGGGAKKVEEGRQRRQTVGGEMRSAGAAAGAAAGVVDGREDSDEEYSDTIVEHNDDKIEKEEGKEADAGGLLPGAIGSPGGDVEMGEMGSRT</sequence>
<reference evidence="3" key="1">
    <citation type="submission" date="2022-07" db="EMBL/GenBank/DDBJ databases">
        <title>Genome analysis of Parmales, a sister group of diatoms, reveals the evolutionary specialization of diatoms from phago-mixotrophs to photoautotrophs.</title>
        <authorList>
            <person name="Ban H."/>
            <person name="Sato S."/>
            <person name="Yoshikawa S."/>
            <person name="Kazumasa Y."/>
            <person name="Nakamura Y."/>
            <person name="Ichinomiya M."/>
            <person name="Saitoh K."/>
            <person name="Sato N."/>
            <person name="Blanc-Mathieu R."/>
            <person name="Endo H."/>
            <person name="Kuwata A."/>
            <person name="Ogata H."/>
        </authorList>
    </citation>
    <scope>NUCLEOTIDE SEQUENCE</scope>
</reference>
<proteinExistence type="predicted"/>
<dbReference type="AlphaFoldDB" id="A0A9W7FVY6"/>
<name>A0A9W7FVY6_9STRA</name>
<evidence type="ECO:0000313" key="4">
    <source>
        <dbReference type="Proteomes" id="UP001165082"/>
    </source>
</evidence>
<keyword evidence="2" id="KW-0472">Membrane</keyword>
<accession>A0A9W7FVY6</accession>
<dbReference type="Gene3D" id="1.10.287.70">
    <property type="match status" value="1"/>
</dbReference>
<gene>
    <name evidence="3" type="ORF">TrRE_jg11734</name>
</gene>
<dbReference type="Proteomes" id="UP001165082">
    <property type="component" value="Unassembled WGS sequence"/>
</dbReference>
<feature type="compositionally biased region" description="Basic and acidic residues" evidence="1">
    <location>
        <begin position="844"/>
        <end position="861"/>
    </location>
</feature>
<feature type="compositionally biased region" description="Low complexity" evidence="1">
    <location>
        <begin position="819"/>
        <end position="828"/>
    </location>
</feature>
<dbReference type="EMBL" id="BRXZ01008010">
    <property type="protein sequence ID" value="GMI19680.1"/>
    <property type="molecule type" value="Genomic_DNA"/>
</dbReference>
<dbReference type="PROSITE" id="PS00018">
    <property type="entry name" value="EF_HAND_1"/>
    <property type="match status" value="1"/>
</dbReference>
<feature type="transmembrane region" description="Helical" evidence="2">
    <location>
        <begin position="447"/>
        <end position="467"/>
    </location>
</feature>
<dbReference type="InterPro" id="IPR018247">
    <property type="entry name" value="EF_Hand_1_Ca_BS"/>
</dbReference>
<keyword evidence="4" id="KW-1185">Reference proteome</keyword>
<dbReference type="PANTHER" id="PTHR10877:SF183">
    <property type="entry name" value="AT14535P-RELATED"/>
    <property type="match status" value="1"/>
</dbReference>
<evidence type="ECO:0000256" key="1">
    <source>
        <dbReference type="SAM" id="MobiDB-lite"/>
    </source>
</evidence>
<feature type="region of interest" description="Disordered" evidence="1">
    <location>
        <begin position="813"/>
        <end position="886"/>
    </location>
</feature>
<feature type="compositionally biased region" description="Low complexity" evidence="1">
    <location>
        <begin position="29"/>
        <end position="40"/>
    </location>
</feature>
<feature type="transmembrane region" description="Helical" evidence="2">
    <location>
        <begin position="487"/>
        <end position="509"/>
    </location>
</feature>
<comment type="caution">
    <text evidence="3">The sequence shown here is derived from an EMBL/GenBank/DDBJ whole genome shotgun (WGS) entry which is preliminary data.</text>
</comment>
<evidence type="ECO:0000256" key="2">
    <source>
        <dbReference type="SAM" id="Phobius"/>
    </source>
</evidence>